<dbReference type="OrthoDB" id="9815856at2"/>
<protein>
    <recommendedName>
        <fullName evidence="1">uroporphyrinogen-III C-methyltransferase</fullName>
        <ecNumber evidence="1">2.1.1.107</ecNumber>
    </recommendedName>
</protein>
<dbReference type="PANTHER" id="PTHR45790:SF3">
    <property type="entry name" value="S-ADENOSYL-L-METHIONINE-DEPENDENT UROPORPHYRINOGEN III METHYLTRANSFERASE, CHLOROPLASTIC"/>
    <property type="match status" value="1"/>
</dbReference>
<evidence type="ECO:0000313" key="9">
    <source>
        <dbReference type="Proteomes" id="UP000240400"/>
    </source>
</evidence>
<proteinExistence type="inferred from homology"/>
<dbReference type="InterPro" id="IPR014776">
    <property type="entry name" value="4pyrrole_Mease_sub2"/>
</dbReference>
<dbReference type="NCBIfam" id="NF004790">
    <property type="entry name" value="PRK06136.1"/>
    <property type="match status" value="1"/>
</dbReference>
<evidence type="ECO:0000256" key="1">
    <source>
        <dbReference type="ARBA" id="ARBA00012162"/>
    </source>
</evidence>
<evidence type="ECO:0000256" key="3">
    <source>
        <dbReference type="ARBA" id="ARBA00022679"/>
    </source>
</evidence>
<evidence type="ECO:0000313" key="8">
    <source>
        <dbReference type="EMBL" id="PTK59328.1"/>
    </source>
</evidence>
<dbReference type="FunFam" id="3.40.1010.10:FF:000001">
    <property type="entry name" value="Siroheme synthase"/>
    <property type="match status" value="1"/>
</dbReference>
<dbReference type="InterPro" id="IPR014777">
    <property type="entry name" value="4pyrrole_Mease_sub1"/>
</dbReference>
<dbReference type="InterPro" id="IPR003043">
    <property type="entry name" value="Uropor_MeTrfase_CS"/>
</dbReference>
<dbReference type="RefSeq" id="WP_107644171.1">
    <property type="nucleotide sequence ID" value="NZ_PZHR01000024.1"/>
</dbReference>
<dbReference type="Gene3D" id="3.30.950.10">
    <property type="entry name" value="Methyltransferase, Cobalt-precorrin-4 Transmethylase, Domain 2"/>
    <property type="match status" value="1"/>
</dbReference>
<dbReference type="EMBL" id="PZHR01000024">
    <property type="protein sequence ID" value="PTK59328.1"/>
    <property type="molecule type" value="Genomic_DNA"/>
</dbReference>
<comment type="caution">
    <text evidence="8">The sequence shown here is derived from an EMBL/GenBank/DDBJ whole genome shotgun (WGS) entry which is preliminary data.</text>
</comment>
<evidence type="ECO:0000256" key="5">
    <source>
        <dbReference type="ARBA" id="ARBA00023244"/>
    </source>
</evidence>
<dbReference type="InterPro" id="IPR006366">
    <property type="entry name" value="CobA/CysG_C"/>
</dbReference>
<feature type="domain" description="Tetrapyrrole methylase" evidence="7">
    <location>
        <begin position="8"/>
        <end position="217"/>
    </location>
</feature>
<accession>A0A2T4SB53</accession>
<sequence>MSLNKKGKVYLVGAGPGDPDLLTRKAERLIRQADIILYDRLVNPFILQLAKPGIKVINVGKQPYHKHIQQAEINRQLIDAASSHGCVVRLKGGDPAIFGRVREEVVALKAQNIDCEIVPGITSASAAVAIMGQGLTGRKIATNVTYTTGHFCKENHKKVDISAILKNGTLAIYMGIKNLNEMMTKIYQKTEIDYPVVVVYNISTYQEKVIKGTVTTIGQIIKRQAGSPGLVLVGSLMSEIDCENYFKQKATKNYLITGGYQLAIDKALSLYSEGHFCIINPEDRSMYHETQLELINEITEKYTFDEYIELIEYPMI</sequence>
<dbReference type="InterPro" id="IPR035996">
    <property type="entry name" value="4pyrrol_Methylase_sf"/>
</dbReference>
<keyword evidence="4" id="KW-0949">S-adenosyl-L-methionine</keyword>
<keyword evidence="5" id="KW-0627">Porphyrin biosynthesis</keyword>
<dbReference type="InterPro" id="IPR050161">
    <property type="entry name" value="Siro_Cobalamin_biosynth"/>
</dbReference>
<dbReference type="GO" id="GO:0004851">
    <property type="term" value="F:uroporphyrin-III C-methyltransferase activity"/>
    <property type="evidence" value="ECO:0007669"/>
    <property type="project" value="UniProtKB-EC"/>
</dbReference>
<comment type="similarity">
    <text evidence="6">Belongs to the precorrin methyltransferase family.</text>
</comment>
<evidence type="ECO:0000256" key="2">
    <source>
        <dbReference type="ARBA" id="ARBA00022603"/>
    </source>
</evidence>
<dbReference type="EC" id="2.1.1.107" evidence="1"/>
<organism evidence="8 9">
    <name type="scientific">Staphylococcus nepalensis</name>
    <dbReference type="NCBI Taxonomy" id="214473"/>
    <lineage>
        <taxon>Bacteria</taxon>
        <taxon>Bacillati</taxon>
        <taxon>Bacillota</taxon>
        <taxon>Bacilli</taxon>
        <taxon>Bacillales</taxon>
        <taxon>Staphylococcaceae</taxon>
        <taxon>Staphylococcus</taxon>
    </lineage>
</organism>
<dbReference type="NCBIfam" id="TIGR01469">
    <property type="entry name" value="cobA_cysG_Cterm"/>
    <property type="match status" value="1"/>
</dbReference>
<dbReference type="PROSITE" id="PS00840">
    <property type="entry name" value="SUMT_2"/>
    <property type="match status" value="1"/>
</dbReference>
<name>A0A2T4SB53_9STAP</name>
<dbReference type="AlphaFoldDB" id="A0A2T4SB53"/>
<evidence type="ECO:0000256" key="4">
    <source>
        <dbReference type="ARBA" id="ARBA00022691"/>
    </source>
</evidence>
<dbReference type="Pfam" id="PF00590">
    <property type="entry name" value="TP_methylase"/>
    <property type="match status" value="1"/>
</dbReference>
<dbReference type="SUPFAM" id="SSF53790">
    <property type="entry name" value="Tetrapyrrole methylase"/>
    <property type="match status" value="1"/>
</dbReference>
<keyword evidence="2 6" id="KW-0489">Methyltransferase</keyword>
<dbReference type="PANTHER" id="PTHR45790">
    <property type="entry name" value="SIROHEME SYNTHASE-RELATED"/>
    <property type="match status" value="1"/>
</dbReference>
<evidence type="ECO:0000256" key="6">
    <source>
        <dbReference type="RuleBase" id="RU003960"/>
    </source>
</evidence>
<evidence type="ECO:0000259" key="7">
    <source>
        <dbReference type="Pfam" id="PF00590"/>
    </source>
</evidence>
<keyword evidence="3 6" id="KW-0808">Transferase</keyword>
<dbReference type="CDD" id="cd11642">
    <property type="entry name" value="SUMT"/>
    <property type="match status" value="1"/>
</dbReference>
<dbReference type="Proteomes" id="UP000240400">
    <property type="component" value="Unassembled WGS sequence"/>
</dbReference>
<dbReference type="InterPro" id="IPR000878">
    <property type="entry name" value="4pyrrol_Mease"/>
</dbReference>
<dbReference type="GO" id="GO:0032259">
    <property type="term" value="P:methylation"/>
    <property type="evidence" value="ECO:0007669"/>
    <property type="project" value="UniProtKB-KW"/>
</dbReference>
<dbReference type="GO" id="GO:0019354">
    <property type="term" value="P:siroheme biosynthetic process"/>
    <property type="evidence" value="ECO:0007669"/>
    <property type="project" value="InterPro"/>
</dbReference>
<reference evidence="8 9" key="1">
    <citation type="journal article" date="2016" name="Front. Microbiol.">
        <title>Comprehensive Phylogenetic Analysis of Bovine Non-aureus Staphylococci Species Based on Whole-Genome Sequencing.</title>
        <authorList>
            <person name="Naushad S."/>
            <person name="Barkema H.W."/>
            <person name="Luby C."/>
            <person name="Condas L.A."/>
            <person name="Nobrega D.B."/>
            <person name="Carson D.A."/>
            <person name="De Buck J."/>
        </authorList>
    </citation>
    <scope>NUCLEOTIDE SEQUENCE [LARGE SCALE GENOMIC DNA]</scope>
    <source>
        <strain evidence="8 9">SNUC 4337</strain>
    </source>
</reference>
<dbReference type="Gene3D" id="3.40.1010.10">
    <property type="entry name" value="Cobalt-precorrin-4 Transmethylase, Domain 1"/>
    <property type="match status" value="1"/>
</dbReference>
<gene>
    <name evidence="8" type="primary">cobA</name>
    <name evidence="8" type="ORF">BUZ61_06195</name>
</gene>